<dbReference type="OrthoDB" id="8116391at2"/>
<evidence type="ECO:0000313" key="2">
    <source>
        <dbReference type="EMBL" id="KHJ53891.1"/>
    </source>
</evidence>
<reference evidence="2 3" key="1">
    <citation type="submission" date="2014-09" db="EMBL/GenBank/DDBJ databases">
        <title>Isolation and characterization of Aurantimonas altamirensis ON-56566 from clinical sample following a dog bite.</title>
        <authorList>
            <person name="Eshaghi A."/>
            <person name="Li A."/>
            <person name="Shahinas D."/>
            <person name="Bahn P."/>
            <person name="Kus J.V."/>
            <person name="Patel S.N."/>
        </authorList>
    </citation>
    <scope>NUCLEOTIDE SEQUENCE [LARGE SCALE GENOMIC DNA]</scope>
    <source>
        <strain evidence="2 3">ON-56566</strain>
    </source>
</reference>
<name>A0A0B1Q3E6_9HYPH</name>
<keyword evidence="1" id="KW-0812">Transmembrane</keyword>
<proteinExistence type="predicted"/>
<keyword evidence="1" id="KW-0472">Membrane</keyword>
<dbReference type="Proteomes" id="UP000030826">
    <property type="component" value="Unassembled WGS sequence"/>
</dbReference>
<dbReference type="AlphaFoldDB" id="A0A0B1Q3E6"/>
<evidence type="ECO:0000256" key="1">
    <source>
        <dbReference type="SAM" id="Phobius"/>
    </source>
</evidence>
<protein>
    <submittedName>
        <fullName evidence="2">Uncharacterized protein</fullName>
    </submittedName>
</protein>
<evidence type="ECO:0000313" key="3">
    <source>
        <dbReference type="Proteomes" id="UP000030826"/>
    </source>
</evidence>
<sequence length="203" mass="22481">MEIFRTDREFARSLAIVVVMVTLCAALVGASAGLEAASDEGGVLEIAQEVYLLLATVTFALAALLSRGEARMACFGASLLALTFFLRELELESVGPVTAYLNTTQFRWHQAIVSGTVALAYLHMRWRHVPALVAYALSRRAWPFHTIGLLLLAGGLLDGREHLLNIEWARRFAEETLETIAYATLSHIALHVATRVYRARWKL</sequence>
<gene>
    <name evidence="2" type="ORF">LA66_15000</name>
</gene>
<organism evidence="2 3">
    <name type="scientific">Aureimonas altamirensis</name>
    <dbReference type="NCBI Taxonomy" id="370622"/>
    <lineage>
        <taxon>Bacteria</taxon>
        <taxon>Pseudomonadati</taxon>
        <taxon>Pseudomonadota</taxon>
        <taxon>Alphaproteobacteria</taxon>
        <taxon>Hyphomicrobiales</taxon>
        <taxon>Aurantimonadaceae</taxon>
        <taxon>Aureimonas</taxon>
    </lineage>
</organism>
<dbReference type="EMBL" id="JRFJ01000004">
    <property type="protein sequence ID" value="KHJ53891.1"/>
    <property type="molecule type" value="Genomic_DNA"/>
</dbReference>
<accession>A0A0B1Q3E6</accession>
<comment type="caution">
    <text evidence="2">The sequence shown here is derived from an EMBL/GenBank/DDBJ whole genome shotgun (WGS) entry which is preliminary data.</text>
</comment>
<keyword evidence="1" id="KW-1133">Transmembrane helix</keyword>
<feature type="transmembrane region" description="Helical" evidence="1">
    <location>
        <begin position="12"/>
        <end position="34"/>
    </location>
</feature>
<dbReference type="RefSeq" id="WP_039194706.1">
    <property type="nucleotide sequence ID" value="NZ_JRFJ01000004.1"/>
</dbReference>
<dbReference type="STRING" id="370622.LA66_15000"/>
<feature type="transmembrane region" description="Helical" evidence="1">
    <location>
        <begin position="46"/>
        <end position="65"/>
    </location>
</feature>